<feature type="region of interest" description="Disordered" evidence="21">
    <location>
        <begin position="449"/>
        <end position="496"/>
    </location>
</feature>
<feature type="domain" description="Protein kinase" evidence="24">
    <location>
        <begin position="547"/>
        <end position="805"/>
    </location>
</feature>
<dbReference type="InterPro" id="IPR000858">
    <property type="entry name" value="S_locus_glycoprot_dom"/>
</dbReference>
<comment type="similarity">
    <text evidence="3">In the C-terminal section; belongs to the protein kinase superfamily. Ser/Thr protein kinase family.</text>
</comment>
<dbReference type="PROSITE" id="PS50948">
    <property type="entry name" value="PAN"/>
    <property type="match status" value="1"/>
</dbReference>
<keyword evidence="14 22" id="KW-1133">Transmembrane helix</keyword>
<evidence type="ECO:0000259" key="26">
    <source>
        <dbReference type="PROSITE" id="PS50948"/>
    </source>
</evidence>
<evidence type="ECO:0000256" key="13">
    <source>
        <dbReference type="ARBA" id="ARBA00022840"/>
    </source>
</evidence>
<evidence type="ECO:0000256" key="8">
    <source>
        <dbReference type="ARBA" id="ARBA00022692"/>
    </source>
</evidence>
<keyword evidence="11 19" id="KW-0547">Nucleotide-binding</keyword>
<evidence type="ECO:0000256" key="2">
    <source>
        <dbReference type="ARBA" id="ARBA00008536"/>
    </source>
</evidence>
<dbReference type="GO" id="GO:0060320">
    <property type="term" value="P:rejection of self pollen"/>
    <property type="evidence" value="ECO:0007669"/>
    <property type="project" value="UniProtKB-KW"/>
</dbReference>
<dbReference type="GO" id="GO:0005886">
    <property type="term" value="C:plasma membrane"/>
    <property type="evidence" value="ECO:0007669"/>
    <property type="project" value="UniProtKB-SubCell"/>
</dbReference>
<keyword evidence="18" id="KW-0325">Glycoprotein</keyword>
<evidence type="ECO:0000256" key="14">
    <source>
        <dbReference type="ARBA" id="ARBA00022989"/>
    </source>
</evidence>
<organism evidence="27 28">
    <name type="scientific">Brassica campestris</name>
    <name type="common">Field mustard</name>
    <dbReference type="NCBI Taxonomy" id="3711"/>
    <lineage>
        <taxon>Eukaryota</taxon>
        <taxon>Viridiplantae</taxon>
        <taxon>Streptophyta</taxon>
        <taxon>Embryophyta</taxon>
        <taxon>Tracheophyta</taxon>
        <taxon>Spermatophyta</taxon>
        <taxon>Magnoliopsida</taxon>
        <taxon>eudicotyledons</taxon>
        <taxon>Gunneridae</taxon>
        <taxon>Pentapetalae</taxon>
        <taxon>rosids</taxon>
        <taxon>malvids</taxon>
        <taxon>Brassicales</taxon>
        <taxon>Brassicaceae</taxon>
        <taxon>Brassiceae</taxon>
        <taxon>Brassica</taxon>
    </lineage>
</organism>
<name>A0A8D9HGX1_BRACM</name>
<dbReference type="InterPro" id="IPR000719">
    <property type="entry name" value="Prot_kinase_dom"/>
</dbReference>
<evidence type="ECO:0000256" key="23">
    <source>
        <dbReference type="SAM" id="SignalP"/>
    </source>
</evidence>
<dbReference type="PANTHER" id="PTHR47974">
    <property type="entry name" value="OS07G0415500 PROTEIN"/>
    <property type="match status" value="1"/>
</dbReference>
<evidence type="ECO:0000259" key="25">
    <source>
        <dbReference type="PROSITE" id="PS50927"/>
    </source>
</evidence>
<feature type="signal peptide" evidence="23">
    <location>
        <begin position="1"/>
        <end position="17"/>
    </location>
</feature>
<dbReference type="CDD" id="cd00028">
    <property type="entry name" value="B_lectin"/>
    <property type="match status" value="1"/>
</dbReference>
<keyword evidence="17" id="KW-0675">Receptor</keyword>
<dbReference type="Gramene" id="A08p29590.2_BraZ1">
    <property type="protein sequence ID" value="A08p29590.2_BraZ1.CDS"/>
    <property type="gene ID" value="A08g29590.2_BraZ1"/>
</dbReference>
<dbReference type="GO" id="GO:0004674">
    <property type="term" value="F:protein serine/threonine kinase activity"/>
    <property type="evidence" value="ECO:0007669"/>
    <property type="project" value="UniProtKB-KW"/>
</dbReference>
<evidence type="ECO:0000256" key="22">
    <source>
        <dbReference type="SAM" id="Phobius"/>
    </source>
</evidence>
<keyword evidence="6 19" id="KW-0723">Serine/threonine-protein kinase</keyword>
<dbReference type="Gene3D" id="3.30.200.20">
    <property type="entry name" value="Phosphorylase Kinase, domain 1"/>
    <property type="match status" value="1"/>
</dbReference>
<feature type="transmembrane region" description="Helical" evidence="22">
    <location>
        <begin position="409"/>
        <end position="432"/>
    </location>
</feature>
<evidence type="ECO:0000256" key="21">
    <source>
        <dbReference type="SAM" id="MobiDB-lite"/>
    </source>
</evidence>
<dbReference type="PROSITE" id="PS00107">
    <property type="entry name" value="PROTEIN_KINASE_ATP"/>
    <property type="match status" value="1"/>
</dbReference>
<dbReference type="SMART" id="SM00473">
    <property type="entry name" value="PAN_AP"/>
    <property type="match status" value="1"/>
</dbReference>
<dbReference type="InterPro" id="IPR008271">
    <property type="entry name" value="Ser/Thr_kinase_AS"/>
</dbReference>
<dbReference type="EC" id="2.7.11.1" evidence="19"/>
<dbReference type="Pfam" id="PF00954">
    <property type="entry name" value="S_locus_glycop"/>
    <property type="match status" value="1"/>
</dbReference>
<feature type="chain" id="PRO_5034001370" description="Receptor-like serine/threonine-protein kinase" evidence="23">
    <location>
        <begin position="18"/>
        <end position="859"/>
    </location>
</feature>
<evidence type="ECO:0000256" key="11">
    <source>
        <dbReference type="ARBA" id="ARBA00022741"/>
    </source>
</evidence>
<dbReference type="Gene3D" id="1.10.510.10">
    <property type="entry name" value="Transferase(Phosphotransferase) domain 1"/>
    <property type="match status" value="1"/>
</dbReference>
<comment type="catalytic activity">
    <reaction evidence="19">
        <text>L-seryl-[protein] + ATP = O-phospho-L-seryl-[protein] + ADP + H(+)</text>
        <dbReference type="Rhea" id="RHEA:17989"/>
        <dbReference type="Rhea" id="RHEA-COMP:9863"/>
        <dbReference type="Rhea" id="RHEA-COMP:11604"/>
        <dbReference type="ChEBI" id="CHEBI:15378"/>
        <dbReference type="ChEBI" id="CHEBI:29999"/>
        <dbReference type="ChEBI" id="CHEBI:30616"/>
        <dbReference type="ChEBI" id="CHEBI:83421"/>
        <dbReference type="ChEBI" id="CHEBI:456216"/>
        <dbReference type="EC" id="2.7.11.1"/>
    </reaction>
</comment>
<feature type="domain" description="Bulb-type lectin" evidence="25">
    <location>
        <begin position="13"/>
        <end position="135"/>
    </location>
</feature>
<dbReference type="PROSITE" id="PS50011">
    <property type="entry name" value="PROTEIN_KINASE_DOM"/>
    <property type="match status" value="1"/>
</dbReference>
<reference evidence="27 28" key="1">
    <citation type="submission" date="2021-07" db="EMBL/GenBank/DDBJ databases">
        <authorList>
            <consortium name="Genoscope - CEA"/>
            <person name="William W."/>
        </authorList>
    </citation>
    <scope>NUCLEOTIDE SEQUENCE [LARGE SCALE GENOMIC DNA]</scope>
</reference>
<evidence type="ECO:0000259" key="24">
    <source>
        <dbReference type="PROSITE" id="PS50011"/>
    </source>
</evidence>
<dbReference type="EMBL" id="LS974624">
    <property type="protein sequence ID" value="CAG7899293.1"/>
    <property type="molecule type" value="Genomic_DNA"/>
</dbReference>
<evidence type="ECO:0000256" key="17">
    <source>
        <dbReference type="ARBA" id="ARBA00023170"/>
    </source>
</evidence>
<dbReference type="InterPro" id="IPR003609">
    <property type="entry name" value="Pan_app"/>
</dbReference>
<keyword evidence="7 19" id="KW-0808">Transferase</keyword>
<dbReference type="SUPFAM" id="SSF56112">
    <property type="entry name" value="Protein kinase-like (PK-like)"/>
    <property type="match status" value="1"/>
</dbReference>
<keyword evidence="12 19" id="KW-0418">Kinase</keyword>
<evidence type="ECO:0000256" key="3">
    <source>
        <dbReference type="ARBA" id="ARBA00010217"/>
    </source>
</evidence>
<evidence type="ECO:0000256" key="5">
    <source>
        <dbReference type="ARBA" id="ARBA00022475"/>
    </source>
</evidence>
<dbReference type="CDD" id="cd01098">
    <property type="entry name" value="PAN_AP_plant"/>
    <property type="match status" value="1"/>
</dbReference>
<dbReference type="Pfam" id="PF00069">
    <property type="entry name" value="Pkinase"/>
    <property type="match status" value="1"/>
</dbReference>
<dbReference type="SMART" id="SM00108">
    <property type="entry name" value="B_lectin"/>
    <property type="match status" value="1"/>
</dbReference>
<dbReference type="PROSITE" id="PS50927">
    <property type="entry name" value="BULB_LECTIN"/>
    <property type="match status" value="1"/>
</dbReference>
<evidence type="ECO:0000256" key="18">
    <source>
        <dbReference type="ARBA" id="ARBA00023180"/>
    </source>
</evidence>
<evidence type="ECO:0000313" key="27">
    <source>
        <dbReference type="EMBL" id="CAG7899293.1"/>
    </source>
</evidence>
<dbReference type="Gene3D" id="3.30.70.2850">
    <property type="match status" value="1"/>
</dbReference>
<comment type="subcellular location">
    <subcellularLocation>
        <location evidence="1">Cell membrane</location>
        <topology evidence="1">Single-pass type I membrane protein</topology>
    </subcellularLocation>
</comment>
<dbReference type="Proteomes" id="UP000694005">
    <property type="component" value="Chromosome A08"/>
</dbReference>
<comment type="similarity">
    <text evidence="2">In the N-terminal section; belongs to the leguminous lectin family.</text>
</comment>
<evidence type="ECO:0000256" key="20">
    <source>
        <dbReference type="PROSITE-ProRule" id="PRU10141"/>
    </source>
</evidence>
<evidence type="ECO:0000256" key="4">
    <source>
        <dbReference type="ARBA" id="ARBA00022471"/>
    </source>
</evidence>
<dbReference type="GO" id="GO:0002229">
    <property type="term" value="P:defense response to oomycetes"/>
    <property type="evidence" value="ECO:0007669"/>
    <property type="project" value="UniProtKB-ARBA"/>
</dbReference>
<keyword evidence="9 23" id="KW-0732">Signal</keyword>
<keyword evidence="15 22" id="KW-0472">Membrane</keyword>
<dbReference type="SMART" id="SM00220">
    <property type="entry name" value="S_TKc"/>
    <property type="match status" value="1"/>
</dbReference>
<dbReference type="AlphaFoldDB" id="A0A8D9HGX1"/>
<protein>
    <recommendedName>
        <fullName evidence="19">Receptor-like serine/threonine-protein kinase</fullName>
        <ecNumber evidence="19">2.7.11.1</ecNumber>
    </recommendedName>
</protein>
<sequence length="859" mass="97427">MFRRLSFLVFIFTSVLSFEVWFSENERIVSPSSIFELGLFKDRTGWYLGIWFRQFPGRVVWTGNRGSPLYSSEGKLQISSSAGIQLFDESGYMTWHRDLTSPAAEDDAPLSAYLSDTGNFIVSNYSGGILWGSFDYPSNVLIPGMVLGYYPGLDYIRTITYDDIFHEGGTETGYEHYIWGSSGTKICRIDPIYTTKAMIQTRTTNSYTYSLRRNTTTSYYASLKMSDTGFLIWSEWTRRDRKWKDLVIAPSDICDKYTTCGSGTNTYCSMNPLKSCECFPGFRPQTDSERNQDSYALHGHCVRKSPLACSDDDGFQLLKNMKLPETDNWTISYEGVGLEECKERCLTTCNCTAFANTDMPTGVRSCVMWTVSLEDTRRYSTNRGQNLYVKLAALDMERKRSNQNKKKRIIGFTVGAIVLLLLIVVVTFCCCWKRNNNAVLLAPAEVTNQNLPVEEEEEEEEDEDEEEEEEDEDEEDEDEEEEEDDDEEEEEEWRTEVDGCLQSNLIIVVFSTVTPTENVSRSAPEEETTGSLTSLFMEFDVIAQATNNFSDEIGSGGFAKVYKGRLLDGRDIAVKRLYKLTTHAIQGFWNEVNLIAVLQHTNLVRLIGFFDDPDTKILVYEYLPRSSLNTYIYNTTRSDVLDWNKRMDIAKGIARGLLYLHQDSRVRIIHLDLKLSNVLLCDQMIPRISDFGTAKRLDGEDTEVVASSATGTYGYMAPEYAIDGVCSVKADVFSFGVLLLEMVSGINAREFYWKNDYKSFVGFILQMWNLWLQGKVLDIVDPYFTSSSSSSYQPEEALRCIQIGLLCVQAHREDRPPMASIILMLGSQNELISLPKPPADLLLLQDPQGESFTASVATA</sequence>
<dbReference type="PANTHER" id="PTHR47974:SF23">
    <property type="entry name" value="RECEPTOR-LIKE SERINE_THREONINE-PROTEIN KINASE"/>
    <property type="match status" value="1"/>
</dbReference>
<keyword evidence="5" id="KW-1003">Cell membrane</keyword>
<dbReference type="FunFam" id="1.10.510.10:FF:000240">
    <property type="entry name" value="Lectin-domain containing receptor kinase A4.3"/>
    <property type="match status" value="1"/>
</dbReference>
<accession>A0A8D9HGX1</accession>
<evidence type="ECO:0000256" key="15">
    <source>
        <dbReference type="ARBA" id="ARBA00023136"/>
    </source>
</evidence>
<dbReference type="Pfam" id="PF08276">
    <property type="entry name" value="PAN_2"/>
    <property type="match status" value="1"/>
</dbReference>
<feature type="binding site" evidence="20">
    <location>
        <position position="575"/>
    </location>
    <ligand>
        <name>ATP</name>
        <dbReference type="ChEBI" id="CHEBI:30616"/>
    </ligand>
</feature>
<dbReference type="InterPro" id="IPR016024">
    <property type="entry name" value="ARM-type_fold"/>
</dbReference>
<keyword evidence="8 22" id="KW-0812">Transmembrane</keyword>
<dbReference type="SUPFAM" id="SSF48371">
    <property type="entry name" value="ARM repeat"/>
    <property type="match status" value="1"/>
</dbReference>
<feature type="compositionally biased region" description="Acidic residues" evidence="21">
    <location>
        <begin position="453"/>
        <end position="493"/>
    </location>
</feature>
<dbReference type="PIRSF" id="PIRSF000641">
    <property type="entry name" value="SRK"/>
    <property type="match status" value="1"/>
</dbReference>
<dbReference type="SUPFAM" id="SSF51110">
    <property type="entry name" value="alpha-D-mannose-specific plant lectins"/>
    <property type="match status" value="1"/>
</dbReference>
<dbReference type="InterPro" id="IPR024171">
    <property type="entry name" value="SRK-like_kinase"/>
</dbReference>
<dbReference type="InterPro" id="IPR011009">
    <property type="entry name" value="Kinase-like_dom_sf"/>
</dbReference>
<comment type="catalytic activity">
    <reaction evidence="19">
        <text>L-threonyl-[protein] + ATP = O-phospho-L-threonyl-[protein] + ADP + H(+)</text>
        <dbReference type="Rhea" id="RHEA:46608"/>
        <dbReference type="Rhea" id="RHEA-COMP:11060"/>
        <dbReference type="Rhea" id="RHEA-COMP:11605"/>
        <dbReference type="ChEBI" id="CHEBI:15378"/>
        <dbReference type="ChEBI" id="CHEBI:30013"/>
        <dbReference type="ChEBI" id="CHEBI:30616"/>
        <dbReference type="ChEBI" id="CHEBI:61977"/>
        <dbReference type="ChEBI" id="CHEBI:456216"/>
        <dbReference type="EC" id="2.7.11.1"/>
    </reaction>
</comment>
<evidence type="ECO:0000256" key="9">
    <source>
        <dbReference type="ARBA" id="ARBA00022729"/>
    </source>
</evidence>
<evidence type="ECO:0000256" key="6">
    <source>
        <dbReference type="ARBA" id="ARBA00022527"/>
    </source>
</evidence>
<dbReference type="InterPro" id="IPR017441">
    <property type="entry name" value="Protein_kinase_ATP_BS"/>
</dbReference>
<keyword evidence="4" id="KW-0713">Self-incompatibility</keyword>
<dbReference type="GO" id="GO:0030246">
    <property type="term" value="F:carbohydrate binding"/>
    <property type="evidence" value="ECO:0007669"/>
    <property type="project" value="UniProtKB-KW"/>
</dbReference>
<feature type="domain" description="Apple" evidence="26">
    <location>
        <begin position="309"/>
        <end position="392"/>
    </location>
</feature>
<evidence type="ECO:0000256" key="7">
    <source>
        <dbReference type="ARBA" id="ARBA00022679"/>
    </source>
</evidence>
<evidence type="ECO:0000256" key="10">
    <source>
        <dbReference type="ARBA" id="ARBA00022734"/>
    </source>
</evidence>
<evidence type="ECO:0000256" key="19">
    <source>
        <dbReference type="PIRNR" id="PIRNR000641"/>
    </source>
</evidence>
<dbReference type="GO" id="GO:0005524">
    <property type="term" value="F:ATP binding"/>
    <property type="evidence" value="ECO:0007669"/>
    <property type="project" value="UniProtKB-UniRule"/>
</dbReference>
<comment type="similarity">
    <text evidence="19">Belongs to the protein kinase superfamily. Ser/Thr protein kinase family.</text>
</comment>
<dbReference type="PROSITE" id="PS00108">
    <property type="entry name" value="PROTEIN_KINASE_ST"/>
    <property type="match status" value="1"/>
</dbReference>
<evidence type="ECO:0000256" key="12">
    <source>
        <dbReference type="ARBA" id="ARBA00022777"/>
    </source>
</evidence>
<dbReference type="Gene3D" id="2.90.10.10">
    <property type="entry name" value="Bulb-type lectin domain"/>
    <property type="match status" value="1"/>
</dbReference>
<keyword evidence="16" id="KW-1015">Disulfide bond</keyword>
<dbReference type="Pfam" id="PF01453">
    <property type="entry name" value="B_lectin"/>
    <property type="match status" value="1"/>
</dbReference>
<dbReference type="InterPro" id="IPR001480">
    <property type="entry name" value="Bulb-type_lectin_dom"/>
</dbReference>
<proteinExistence type="inferred from homology"/>
<gene>
    <name evidence="27" type="ORF">BRAPAZ1V2_A08P29590.2</name>
</gene>
<keyword evidence="13 19" id="KW-0067">ATP-binding</keyword>
<evidence type="ECO:0000313" key="28">
    <source>
        <dbReference type="Proteomes" id="UP000694005"/>
    </source>
</evidence>
<keyword evidence="10" id="KW-0430">Lectin</keyword>
<evidence type="ECO:0000256" key="1">
    <source>
        <dbReference type="ARBA" id="ARBA00004251"/>
    </source>
</evidence>
<dbReference type="InterPro" id="IPR036426">
    <property type="entry name" value="Bulb-type_lectin_dom_sf"/>
</dbReference>
<evidence type="ECO:0000256" key="16">
    <source>
        <dbReference type="ARBA" id="ARBA00023157"/>
    </source>
</evidence>